<evidence type="ECO:0000256" key="4">
    <source>
        <dbReference type="SAM" id="Coils"/>
    </source>
</evidence>
<keyword evidence="4" id="KW-0175">Coiled coil</keyword>
<dbReference type="Pfam" id="PF13558">
    <property type="entry name" value="SbcC_Walker_B"/>
    <property type="match status" value="1"/>
</dbReference>
<dbReference type="Gene3D" id="3.40.50.300">
    <property type="entry name" value="P-loop containing nucleotide triphosphate hydrolases"/>
    <property type="match status" value="1"/>
</dbReference>
<dbReference type="PANTHER" id="PTHR32114:SF2">
    <property type="entry name" value="ABC TRANSPORTER ABCH.3"/>
    <property type="match status" value="1"/>
</dbReference>
<gene>
    <name evidence="5" type="ORF">ACFQV2_04415</name>
</gene>
<proteinExistence type="inferred from homology"/>
<organism evidence="5 6">
    <name type="scientific">Actinokineospora soli</name>
    <dbReference type="NCBI Taxonomy" id="1048753"/>
    <lineage>
        <taxon>Bacteria</taxon>
        <taxon>Bacillati</taxon>
        <taxon>Actinomycetota</taxon>
        <taxon>Actinomycetes</taxon>
        <taxon>Pseudonocardiales</taxon>
        <taxon>Pseudonocardiaceae</taxon>
        <taxon>Actinokineospora</taxon>
    </lineage>
</organism>
<comment type="caution">
    <text evidence="5">The sequence shown here is derived from an EMBL/GenBank/DDBJ whole genome shotgun (WGS) entry which is preliminary data.</text>
</comment>
<dbReference type="PANTHER" id="PTHR32114">
    <property type="entry name" value="ABC TRANSPORTER ABCH.3"/>
    <property type="match status" value="1"/>
</dbReference>
<comment type="similarity">
    <text evidence="1">Belongs to the SMC family. SbcC subfamily.</text>
</comment>
<name>A0ABW2THK6_9PSEU</name>
<dbReference type="EMBL" id="JBHTEY010000004">
    <property type="protein sequence ID" value="MFC7612991.1"/>
    <property type="molecule type" value="Genomic_DNA"/>
</dbReference>
<feature type="coiled-coil region" evidence="4">
    <location>
        <begin position="219"/>
        <end position="278"/>
    </location>
</feature>
<sequence>MKCLEAVPEAERAVAEAVEVHARAVDVHQGARERVLDVRARRLAGMAAELASMLDGPCPVCGSEEHPAPARAADAVSARDEEVAQEDEQRALRGRERAAEALQRARSAVESLREKLVGWDDPRSALEEARRAFAAAEALADVHAERVAEVEALERQVEEAGRRRTRLAQEIAAWEAEREQIKAAVAERAGRLDAARGGFASVAERRERLLELSAALDAVADARALVATAKQRVAEQEAAVAEAVALAGFRDVAAALDAAREDEILAKLETQLAEAKLRESTNQEILADPDLWGVSADTVVDLPPLVEAAERARQLAEEAVAHARAAATRERELADLAVRLRGAWRDLEPMAAEFAELDALTDVVNGRGQNTARISLRSFVLAARLEEVVIAATDRLRRMTQGRYAFVHSDEAGARGTRGGLGLDVLDDYTGRVRSSKTLSGGESFVASLALALGLADVVAAETGGAVLDTLFVDEGFGALDADTLDDVMSILDELRAGGRVVGVVSHVEELRQRIPVRLKVRKARTGPTLELVRG</sequence>
<feature type="coiled-coil region" evidence="4">
    <location>
        <begin position="143"/>
        <end position="184"/>
    </location>
</feature>
<evidence type="ECO:0000256" key="3">
    <source>
        <dbReference type="ARBA" id="ARBA00013368"/>
    </source>
</evidence>
<evidence type="ECO:0000256" key="1">
    <source>
        <dbReference type="ARBA" id="ARBA00006930"/>
    </source>
</evidence>
<reference evidence="6" key="1">
    <citation type="journal article" date="2019" name="Int. J. Syst. Evol. Microbiol.">
        <title>The Global Catalogue of Microorganisms (GCM) 10K type strain sequencing project: providing services to taxonomists for standard genome sequencing and annotation.</title>
        <authorList>
            <consortium name="The Broad Institute Genomics Platform"/>
            <consortium name="The Broad Institute Genome Sequencing Center for Infectious Disease"/>
            <person name="Wu L."/>
            <person name="Ma J."/>
        </authorList>
    </citation>
    <scope>NUCLEOTIDE SEQUENCE [LARGE SCALE GENOMIC DNA]</scope>
    <source>
        <strain evidence="6">JCM 17695</strain>
    </source>
</reference>
<keyword evidence="6" id="KW-1185">Reference proteome</keyword>
<dbReference type="InterPro" id="IPR027417">
    <property type="entry name" value="P-loop_NTPase"/>
</dbReference>
<evidence type="ECO:0000256" key="2">
    <source>
        <dbReference type="ARBA" id="ARBA00011322"/>
    </source>
</evidence>
<accession>A0ABW2THK6</accession>
<protein>
    <recommendedName>
        <fullName evidence="3">Nuclease SbcCD subunit C</fullName>
    </recommendedName>
</protein>
<evidence type="ECO:0000313" key="5">
    <source>
        <dbReference type="EMBL" id="MFC7612991.1"/>
    </source>
</evidence>
<evidence type="ECO:0000313" key="6">
    <source>
        <dbReference type="Proteomes" id="UP001596512"/>
    </source>
</evidence>
<dbReference type="Proteomes" id="UP001596512">
    <property type="component" value="Unassembled WGS sequence"/>
</dbReference>
<dbReference type="SUPFAM" id="SSF52540">
    <property type="entry name" value="P-loop containing nucleoside triphosphate hydrolases"/>
    <property type="match status" value="1"/>
</dbReference>
<comment type="subunit">
    <text evidence="2">Heterodimer of SbcC and SbcD.</text>
</comment>